<dbReference type="Proteomes" id="UP000095672">
    <property type="component" value="Chromosome"/>
</dbReference>
<evidence type="ECO:0000313" key="3">
    <source>
        <dbReference type="Proteomes" id="UP000095672"/>
    </source>
</evidence>
<organism evidence="2 3">
    <name type="scientific">Microbulbifer aggregans</name>
    <dbReference type="NCBI Taxonomy" id="1769779"/>
    <lineage>
        <taxon>Bacteria</taxon>
        <taxon>Pseudomonadati</taxon>
        <taxon>Pseudomonadota</taxon>
        <taxon>Gammaproteobacteria</taxon>
        <taxon>Cellvibrionales</taxon>
        <taxon>Microbulbiferaceae</taxon>
        <taxon>Microbulbifer</taxon>
    </lineage>
</organism>
<protein>
    <recommendedName>
        <fullName evidence="4">DUF4381 domain-containing protein</fullName>
    </recommendedName>
</protein>
<feature type="transmembrane region" description="Helical" evidence="1">
    <location>
        <begin position="41"/>
        <end position="60"/>
    </location>
</feature>
<dbReference type="Pfam" id="PF14316">
    <property type="entry name" value="DUF4381"/>
    <property type="match status" value="1"/>
</dbReference>
<dbReference type="EMBL" id="CP014143">
    <property type="protein sequence ID" value="AOS97775.1"/>
    <property type="molecule type" value="Genomic_DNA"/>
</dbReference>
<evidence type="ECO:0008006" key="4">
    <source>
        <dbReference type="Google" id="ProtNLM"/>
    </source>
</evidence>
<evidence type="ECO:0000256" key="1">
    <source>
        <dbReference type="SAM" id="Phobius"/>
    </source>
</evidence>
<name>A0A1C9W9J2_9GAMM</name>
<sequence length="188" mass="21788">MRAVLMQQQPAQPSPAEQALLNQLRDIHTPDPISWWPPAPGWWLLAAALAACLYFFFRWVRQRQLRWSRNRYRKEAVRLLQAVDTREPDAAQAINEILKRVAVTTYGRQHCGNLTGQEWLNFLRSTAEVDCPGPAETVLLEQLYRADRWDEQGNNALRDYAIQWSRSHKRDRLPTSASMVYSGEASRV</sequence>
<dbReference type="STRING" id="1769779.AUP74_02372"/>
<gene>
    <name evidence="2" type="ORF">AUP74_02372</name>
</gene>
<dbReference type="KEGG" id="micc:AUP74_02372"/>
<keyword evidence="1" id="KW-0812">Transmembrane</keyword>
<reference evidence="3" key="1">
    <citation type="submission" date="2016-01" db="EMBL/GenBank/DDBJ databases">
        <title>Complete genome sequence of Microbulbifer sp. CCB-MM1, a halophile isolated from Matang Mangrove Forest, Perak.</title>
        <authorList>
            <person name="Moh T.H."/>
            <person name="Dinesh B."/>
            <person name="Lau N.-S."/>
            <person name="Go F."/>
            <person name="Alexander Chong S.-C."/>
        </authorList>
    </citation>
    <scope>NUCLEOTIDE SEQUENCE [LARGE SCALE GENOMIC DNA]</scope>
    <source>
        <strain evidence="3">CCB-MM1</strain>
    </source>
</reference>
<keyword evidence="1" id="KW-1133">Transmembrane helix</keyword>
<keyword evidence="1" id="KW-0472">Membrane</keyword>
<proteinExistence type="predicted"/>
<keyword evidence="3" id="KW-1185">Reference proteome</keyword>
<dbReference type="AlphaFoldDB" id="A0A1C9W9J2"/>
<accession>A0A1C9W9J2</accession>
<evidence type="ECO:0000313" key="2">
    <source>
        <dbReference type="EMBL" id="AOS97775.1"/>
    </source>
</evidence>
<dbReference type="InterPro" id="IPR025489">
    <property type="entry name" value="DUF4381"/>
</dbReference>
<dbReference type="PATRIC" id="fig|1769779.3.peg.2363"/>